<evidence type="ECO:0000256" key="5">
    <source>
        <dbReference type="PROSITE-ProRule" id="PRU00221"/>
    </source>
</evidence>
<evidence type="ECO:0000313" key="6">
    <source>
        <dbReference type="EMBL" id="KAB7498013.1"/>
    </source>
</evidence>
<dbReference type="Proteomes" id="UP000326759">
    <property type="component" value="Unassembled WGS sequence"/>
</dbReference>
<reference evidence="6 7" key="1">
    <citation type="journal article" date="2019" name="PLoS Biol.">
        <title>Sex chromosomes control vertical transmission of feminizing Wolbachia symbionts in an isopod.</title>
        <authorList>
            <person name="Becking T."/>
            <person name="Chebbi M.A."/>
            <person name="Giraud I."/>
            <person name="Moumen B."/>
            <person name="Laverre T."/>
            <person name="Caubet Y."/>
            <person name="Peccoud J."/>
            <person name="Gilbert C."/>
            <person name="Cordaux R."/>
        </authorList>
    </citation>
    <scope>NUCLEOTIDE SEQUENCE [LARGE SCALE GENOMIC DNA]</scope>
    <source>
        <strain evidence="6">ANa2</strain>
        <tissue evidence="6">Whole body excluding digestive tract and cuticle</tissue>
    </source>
</reference>
<dbReference type="PROSITE" id="PS00678">
    <property type="entry name" value="WD_REPEATS_1"/>
    <property type="match status" value="1"/>
</dbReference>
<organism evidence="6 7">
    <name type="scientific">Armadillidium nasatum</name>
    <dbReference type="NCBI Taxonomy" id="96803"/>
    <lineage>
        <taxon>Eukaryota</taxon>
        <taxon>Metazoa</taxon>
        <taxon>Ecdysozoa</taxon>
        <taxon>Arthropoda</taxon>
        <taxon>Crustacea</taxon>
        <taxon>Multicrustacea</taxon>
        <taxon>Malacostraca</taxon>
        <taxon>Eumalacostraca</taxon>
        <taxon>Peracarida</taxon>
        <taxon>Isopoda</taxon>
        <taxon>Oniscidea</taxon>
        <taxon>Crinocheta</taxon>
        <taxon>Armadillidiidae</taxon>
        <taxon>Armadillidium</taxon>
    </lineage>
</organism>
<name>A0A5N5SUW7_9CRUS</name>
<dbReference type="GO" id="GO:0031080">
    <property type="term" value="C:nuclear pore outer ring"/>
    <property type="evidence" value="ECO:0007669"/>
    <property type="project" value="TreeGrafter"/>
</dbReference>
<comment type="subcellular location">
    <subcellularLocation>
        <location evidence="1">Nucleus</location>
    </subcellularLocation>
</comment>
<evidence type="ECO:0000256" key="4">
    <source>
        <dbReference type="ARBA" id="ARBA00023242"/>
    </source>
</evidence>
<dbReference type="Pfam" id="PF00400">
    <property type="entry name" value="WD40"/>
    <property type="match status" value="3"/>
</dbReference>
<evidence type="ECO:0000256" key="3">
    <source>
        <dbReference type="ARBA" id="ARBA00022737"/>
    </source>
</evidence>
<evidence type="ECO:0000313" key="7">
    <source>
        <dbReference type="Proteomes" id="UP000326759"/>
    </source>
</evidence>
<gene>
    <name evidence="6" type="primary">NUP43</name>
    <name evidence="6" type="ORF">Anas_00080</name>
</gene>
<dbReference type="AlphaFoldDB" id="A0A5N5SUW7"/>
<dbReference type="InterPro" id="IPR036322">
    <property type="entry name" value="WD40_repeat_dom_sf"/>
</dbReference>
<dbReference type="InterPro" id="IPR001680">
    <property type="entry name" value="WD40_rpt"/>
</dbReference>
<evidence type="ECO:0000256" key="1">
    <source>
        <dbReference type="ARBA" id="ARBA00004123"/>
    </source>
</evidence>
<dbReference type="Gene3D" id="2.130.10.10">
    <property type="entry name" value="YVTN repeat-like/Quinoprotein amine dehydrogenase"/>
    <property type="match status" value="1"/>
</dbReference>
<proteinExistence type="predicted"/>
<evidence type="ECO:0000256" key="2">
    <source>
        <dbReference type="ARBA" id="ARBA00022574"/>
    </source>
</evidence>
<feature type="repeat" description="WD" evidence="5">
    <location>
        <begin position="247"/>
        <end position="289"/>
    </location>
</feature>
<keyword evidence="3" id="KW-0677">Repeat</keyword>
<dbReference type="EMBL" id="SEYY01019680">
    <property type="protein sequence ID" value="KAB7498013.1"/>
    <property type="molecule type" value="Genomic_DNA"/>
</dbReference>
<dbReference type="SUPFAM" id="SSF50978">
    <property type="entry name" value="WD40 repeat-like"/>
    <property type="match status" value="1"/>
</dbReference>
<accession>A0A5N5SUW7</accession>
<keyword evidence="7" id="KW-1185">Reference proteome</keyword>
<dbReference type="SMART" id="SM00320">
    <property type="entry name" value="WD40"/>
    <property type="match status" value="6"/>
</dbReference>
<comment type="caution">
    <text evidence="6">The sequence shown here is derived from an EMBL/GenBank/DDBJ whole genome shotgun (WGS) entry which is preliminary data.</text>
</comment>
<dbReference type="OrthoDB" id="47172at2759"/>
<keyword evidence="4" id="KW-0539">Nucleus</keyword>
<dbReference type="PROSITE" id="PS50082">
    <property type="entry name" value="WD_REPEATS_2"/>
    <property type="match status" value="2"/>
</dbReference>
<dbReference type="PANTHER" id="PTHR22652">
    <property type="entry name" value="NUCLEOPORIN NUP43"/>
    <property type="match status" value="1"/>
</dbReference>
<protein>
    <submittedName>
        <fullName evidence="6">Nucleoporin Nup43</fullName>
    </submittedName>
</protein>
<dbReference type="InterPro" id="IPR019775">
    <property type="entry name" value="WD40_repeat_CS"/>
</dbReference>
<sequence>MSGKKSINSRFTTNRKYVSRKINALRWKPSNSLSIRANIFVSGSWDDEENNLSVWLLNDNDTEPLLIQELPQNSDVNDIQYITKEVLATATGNGNIHLYEHKQNNYIESIQSWENCHKLKSGSVACTALASNGEQLASVGEDGNIFIFNPEEKDPIKIIDSANECSDYSVVFVKAAEILTGSMQGHLKLWDLRAQNSLVSTLLSPDQVSVMNLSRHPTQQHLIAAGSGDGGLSLWDMRHTSQPFVLIAAHDGPVSEVQFHPIASDHLFTCGFDGKIFHWDASASSKKLLITSSKVNKEFADINKRKELPNAWFSEDVKQGMLDAVSLIPASRLPINTLDIESETLLAGSDNESIFIIKNVLYE</sequence>
<keyword evidence="2 5" id="KW-0853">WD repeat</keyword>
<feature type="repeat" description="WD" evidence="5">
    <location>
        <begin position="203"/>
        <end position="238"/>
    </location>
</feature>
<dbReference type="InterPro" id="IPR015943">
    <property type="entry name" value="WD40/YVTN_repeat-like_dom_sf"/>
</dbReference>
<dbReference type="PANTHER" id="PTHR22652:SF0">
    <property type="entry name" value="NUCLEOPORIN NUP43"/>
    <property type="match status" value="1"/>
</dbReference>